<dbReference type="EC" id="3.6.4.-" evidence="7"/>
<dbReference type="GO" id="GO:0030983">
    <property type="term" value="F:mismatched DNA binding"/>
    <property type="evidence" value="ECO:0007669"/>
    <property type="project" value="InterPro"/>
</dbReference>
<dbReference type="Pfam" id="PF00488">
    <property type="entry name" value="MutS_V"/>
    <property type="match status" value="1"/>
</dbReference>
<dbReference type="SMART" id="SM00534">
    <property type="entry name" value="MUTSac"/>
    <property type="match status" value="1"/>
</dbReference>
<protein>
    <recommendedName>
        <fullName evidence="7">Endonuclease MutS2</fullName>
        <ecNumber evidence="7">3.1.-.-</ecNumber>
    </recommendedName>
    <alternativeName>
        <fullName evidence="7">Ribosome-associated protein quality control-upstream factor</fullName>
        <shortName evidence="7">RQC-upstream factor</shortName>
        <shortName evidence="7">RqcU</shortName>
        <ecNumber evidence="7">3.6.4.-</ecNumber>
    </alternativeName>
</protein>
<feature type="domain" description="Smr" evidence="9">
    <location>
        <begin position="696"/>
        <end position="771"/>
    </location>
</feature>
<name>A0A1T4W1L2_9BACT</name>
<keyword evidence="11" id="KW-1185">Reference proteome</keyword>
<dbReference type="PROSITE" id="PS00486">
    <property type="entry name" value="DNA_MISMATCH_REPAIR_2"/>
    <property type="match status" value="1"/>
</dbReference>
<dbReference type="GO" id="GO:0005524">
    <property type="term" value="F:ATP binding"/>
    <property type="evidence" value="ECO:0007669"/>
    <property type="project" value="UniProtKB-UniRule"/>
</dbReference>
<dbReference type="InterPro" id="IPR005747">
    <property type="entry name" value="MutS2"/>
</dbReference>
<dbReference type="GO" id="GO:0043023">
    <property type="term" value="F:ribosomal large subunit binding"/>
    <property type="evidence" value="ECO:0007669"/>
    <property type="project" value="UniProtKB-UniRule"/>
</dbReference>
<sequence>MESRTYQLLEFSKVLNLFAKYCVSEPGAERVRAIRPFAEHKDLLSELELLRQWLAWRGENRFRVGNFLSLDGLFLFLERPSGVLDLDALWALYDVLGTAKEAQEQMQDADEERFPRLLELSSFVWPQKTWAALKRCLGRDGNIRDEASPELFSVRQEIRSIHNRCYKKVRTYLEDEGLSHFLQDDYVTISSDRYVVPLKSNAKGRIRGIIHDYSQTGETCYCEPLFLVELNNQLQDLKQEEREAERQVLAFLTGLVRQEFTGLDDMYEFLLTCDVLTAKADFAAEYDARPVEIENNAPMNLMQVRHPLLMSTGDAVPIDLALREGQRALVVSGGNAGGKTVCLKTLGLAALMALCGLPVSAAEGSSVPAWSKIVVILGDEQSIESSLSTFTAQINHISKAFSAIDERTLVIMDEFGAGTDPSQGAALAQAVVDSILDRDAWLGVATHFPALKAYALSKQGVRAASVLFDPNSKKPLYQLAYDQVGASQALDVAREHGLPEEILDRAQQYLLLDGSDTSKTLERLNALAVERSEELTALNKERRKLQEKRSRFSERFEREKKALIDGLQKQSQQILRDWQASKMSHKEARKKLAQMRQELAESSSAKTAAQPAKKSDVLEWADITPGMVLVYAGWGKTGKVQELDERKKLVKIDMGGVAVWVKLKELSLAQAKAKSQSMHSGASSSAKVDRPASLSLDLRGKRADAAIAELMKYIDGAVLSGYTRVEVIHGRGTGALRREVHEFLRTFPPVQSYSLAPEDMGGDGMTIVELN</sequence>
<dbReference type="EC" id="3.1.-.-" evidence="7"/>
<evidence type="ECO:0000256" key="2">
    <source>
        <dbReference type="ARBA" id="ARBA00022741"/>
    </source>
</evidence>
<keyword evidence="7" id="KW-0255">Endonuclease</keyword>
<dbReference type="InterPro" id="IPR002625">
    <property type="entry name" value="Smr_dom"/>
</dbReference>
<organism evidence="10 11">
    <name type="scientific">Desulfobaculum bizertense DSM 18034</name>
    <dbReference type="NCBI Taxonomy" id="1121442"/>
    <lineage>
        <taxon>Bacteria</taxon>
        <taxon>Pseudomonadati</taxon>
        <taxon>Thermodesulfobacteriota</taxon>
        <taxon>Desulfovibrionia</taxon>
        <taxon>Desulfovibrionales</taxon>
        <taxon>Desulfovibrionaceae</taxon>
        <taxon>Desulfobaculum</taxon>
    </lineage>
</organism>
<evidence type="ECO:0000256" key="4">
    <source>
        <dbReference type="ARBA" id="ARBA00022840"/>
    </source>
</evidence>
<dbReference type="SUPFAM" id="SSF48334">
    <property type="entry name" value="DNA repair protein MutS, domain III"/>
    <property type="match status" value="1"/>
</dbReference>
<dbReference type="OrthoDB" id="9808166at2"/>
<dbReference type="GO" id="GO:0045910">
    <property type="term" value="P:negative regulation of DNA recombination"/>
    <property type="evidence" value="ECO:0007669"/>
    <property type="project" value="InterPro"/>
</dbReference>
<comment type="function">
    <text evidence="7">Acts as a ribosome collision sensor, splitting the ribosome into its 2 subunits. Detects stalled/collided 70S ribosomes which it binds and splits by an ATP-hydrolysis driven conformational change. Acts upstream of the ribosome quality control system (RQC), a ribosome-associated complex that mediates the extraction of incompletely synthesized nascent chains from stalled ribosomes and their subsequent degradation. Probably generates substrates for RQC.</text>
</comment>
<dbReference type="InterPro" id="IPR045076">
    <property type="entry name" value="MutS"/>
</dbReference>
<dbReference type="Pfam" id="PF01713">
    <property type="entry name" value="Smr"/>
    <property type="match status" value="1"/>
</dbReference>
<dbReference type="GO" id="GO:0004519">
    <property type="term" value="F:endonuclease activity"/>
    <property type="evidence" value="ECO:0007669"/>
    <property type="project" value="UniProtKB-UniRule"/>
</dbReference>
<dbReference type="GO" id="GO:0016887">
    <property type="term" value="F:ATP hydrolysis activity"/>
    <property type="evidence" value="ECO:0007669"/>
    <property type="project" value="InterPro"/>
</dbReference>
<dbReference type="EMBL" id="FUYA01000004">
    <property type="protein sequence ID" value="SKA71077.1"/>
    <property type="molecule type" value="Genomic_DNA"/>
</dbReference>
<dbReference type="NCBIfam" id="TIGR01069">
    <property type="entry name" value="mutS2"/>
    <property type="match status" value="1"/>
</dbReference>
<dbReference type="AlphaFoldDB" id="A0A1T4W1L2"/>
<reference evidence="10 11" key="1">
    <citation type="submission" date="2017-02" db="EMBL/GenBank/DDBJ databases">
        <authorList>
            <person name="Peterson S.W."/>
        </authorList>
    </citation>
    <scope>NUCLEOTIDE SEQUENCE [LARGE SCALE GENOMIC DNA]</scope>
    <source>
        <strain evidence="10 11">DSM 18034</strain>
    </source>
</reference>
<dbReference type="RefSeq" id="WP_078684701.1">
    <property type="nucleotide sequence ID" value="NZ_FUYA01000004.1"/>
</dbReference>
<dbReference type="SMART" id="SM00463">
    <property type="entry name" value="SMR"/>
    <property type="match status" value="1"/>
</dbReference>
<dbReference type="InterPro" id="IPR036187">
    <property type="entry name" value="DNA_mismatch_repair_MutS_sf"/>
</dbReference>
<dbReference type="STRING" id="1121442.SAMN02745702_01408"/>
<comment type="subunit">
    <text evidence="7">Homodimer. Binds to stalled ribosomes, contacting rRNA.</text>
</comment>
<evidence type="ECO:0000256" key="5">
    <source>
        <dbReference type="ARBA" id="ARBA00022884"/>
    </source>
</evidence>
<dbReference type="Gene3D" id="3.30.1370.110">
    <property type="match status" value="1"/>
</dbReference>
<comment type="function">
    <text evidence="7">Endonuclease that is involved in the suppression of homologous recombination and thus may have a key role in the control of bacterial genetic diversity.</text>
</comment>
<keyword evidence="4 7" id="KW-0067">ATP-binding</keyword>
<keyword evidence="6 7" id="KW-0238">DNA-binding</keyword>
<keyword evidence="2 7" id="KW-0547">Nucleotide-binding</keyword>
<proteinExistence type="inferred from homology"/>
<dbReference type="InterPro" id="IPR007696">
    <property type="entry name" value="DNA_mismatch_repair_MutS_core"/>
</dbReference>
<dbReference type="InterPro" id="IPR000432">
    <property type="entry name" value="DNA_mismatch_repair_MutS_C"/>
</dbReference>
<keyword evidence="7" id="KW-0540">Nuclease</keyword>
<dbReference type="InterPro" id="IPR036063">
    <property type="entry name" value="Smr_dom_sf"/>
</dbReference>
<feature type="binding site" evidence="7">
    <location>
        <begin position="333"/>
        <end position="340"/>
    </location>
    <ligand>
        <name>ATP</name>
        <dbReference type="ChEBI" id="CHEBI:30616"/>
    </ligand>
</feature>
<evidence type="ECO:0000259" key="9">
    <source>
        <dbReference type="PROSITE" id="PS50828"/>
    </source>
</evidence>
<dbReference type="PROSITE" id="PS50828">
    <property type="entry name" value="SMR"/>
    <property type="match status" value="1"/>
</dbReference>
<evidence type="ECO:0000256" key="7">
    <source>
        <dbReference type="HAMAP-Rule" id="MF_00092"/>
    </source>
</evidence>
<gene>
    <name evidence="7" type="primary">mutS2</name>
    <name evidence="7" type="synonym">rqcU</name>
    <name evidence="10" type="ORF">SAMN02745702_01408</name>
</gene>
<comment type="similarity">
    <text evidence="7">Belongs to the DNA mismatch repair MutS family. MutS2 subfamily.</text>
</comment>
<evidence type="ECO:0000313" key="11">
    <source>
        <dbReference type="Proteomes" id="UP000189733"/>
    </source>
</evidence>
<accession>A0A1T4W1L2</accession>
<dbReference type="GO" id="GO:0019843">
    <property type="term" value="F:rRNA binding"/>
    <property type="evidence" value="ECO:0007669"/>
    <property type="project" value="UniProtKB-UniRule"/>
</dbReference>
<dbReference type="PANTHER" id="PTHR48466:SF2">
    <property type="entry name" value="OS10G0509000 PROTEIN"/>
    <property type="match status" value="1"/>
</dbReference>
<dbReference type="Gene3D" id="3.40.50.300">
    <property type="entry name" value="P-loop containing nucleotide triphosphate hydrolases"/>
    <property type="match status" value="1"/>
</dbReference>
<evidence type="ECO:0000256" key="1">
    <source>
        <dbReference type="ARBA" id="ARBA00022730"/>
    </source>
</evidence>
<evidence type="ECO:0000256" key="3">
    <source>
        <dbReference type="ARBA" id="ARBA00022801"/>
    </source>
</evidence>
<dbReference type="SMART" id="SM00533">
    <property type="entry name" value="MUTSd"/>
    <property type="match status" value="1"/>
</dbReference>
<keyword evidence="3 7" id="KW-0378">Hydrolase</keyword>
<evidence type="ECO:0000313" key="10">
    <source>
        <dbReference type="EMBL" id="SKA71077.1"/>
    </source>
</evidence>
<dbReference type="HAMAP" id="MF_00092">
    <property type="entry name" value="MutS2"/>
    <property type="match status" value="1"/>
</dbReference>
<keyword evidence="1 7" id="KW-0699">rRNA-binding</keyword>
<dbReference type="GO" id="GO:0072344">
    <property type="term" value="P:rescue of stalled ribosome"/>
    <property type="evidence" value="ECO:0007669"/>
    <property type="project" value="UniProtKB-UniRule"/>
</dbReference>
<dbReference type="PIRSF" id="PIRSF005814">
    <property type="entry name" value="MutS_YshD"/>
    <property type="match status" value="1"/>
</dbReference>
<dbReference type="GO" id="GO:0006298">
    <property type="term" value="P:mismatch repair"/>
    <property type="evidence" value="ECO:0007669"/>
    <property type="project" value="InterPro"/>
</dbReference>
<keyword evidence="5 7" id="KW-0694">RNA-binding</keyword>
<keyword evidence="8" id="KW-0175">Coiled coil</keyword>
<dbReference type="SUPFAM" id="SSF52540">
    <property type="entry name" value="P-loop containing nucleoside triphosphate hydrolases"/>
    <property type="match status" value="1"/>
</dbReference>
<dbReference type="GO" id="GO:0140664">
    <property type="term" value="F:ATP-dependent DNA damage sensor activity"/>
    <property type="evidence" value="ECO:0007669"/>
    <property type="project" value="InterPro"/>
</dbReference>
<dbReference type="PANTHER" id="PTHR48466">
    <property type="entry name" value="OS10G0509000 PROTEIN-RELATED"/>
    <property type="match status" value="1"/>
</dbReference>
<dbReference type="Proteomes" id="UP000189733">
    <property type="component" value="Unassembled WGS sequence"/>
</dbReference>
<evidence type="ECO:0000256" key="8">
    <source>
        <dbReference type="SAM" id="Coils"/>
    </source>
</evidence>
<feature type="coiled-coil region" evidence="8">
    <location>
        <begin position="521"/>
        <end position="605"/>
    </location>
</feature>
<dbReference type="SUPFAM" id="SSF160443">
    <property type="entry name" value="SMR domain-like"/>
    <property type="match status" value="1"/>
</dbReference>
<evidence type="ECO:0000256" key="6">
    <source>
        <dbReference type="ARBA" id="ARBA00023125"/>
    </source>
</evidence>
<dbReference type="InterPro" id="IPR027417">
    <property type="entry name" value="P-loop_NTPase"/>
</dbReference>